<gene>
    <name evidence="9" type="ORF">MERGE_000725</name>
</gene>
<proteinExistence type="inferred from homology"/>
<protein>
    <recommendedName>
        <fullName evidence="8">MSP domain-containing protein</fullName>
    </recommendedName>
</protein>
<evidence type="ECO:0000313" key="10">
    <source>
        <dbReference type="Proteomes" id="UP000663699"/>
    </source>
</evidence>
<dbReference type="PIRSF" id="PIRSF019693">
    <property type="entry name" value="VAMP-associated"/>
    <property type="match status" value="1"/>
</dbReference>
<evidence type="ECO:0000256" key="4">
    <source>
        <dbReference type="ARBA" id="ARBA00022989"/>
    </source>
</evidence>
<dbReference type="Proteomes" id="UP000663699">
    <property type="component" value="Chromosome 11"/>
</dbReference>
<sequence length="282" mass="32165">MQLLINKTHKLLKKTGEKYQMSVECTNQLMFHRPLTVMVKESLFICNPHEFPIIFKIKTTAPKQYCVRPNSGRIEAGKEVEVMVLFQPLKEEPPLDYKCKDKFLIQSIILNDKNTTDSQNMLSLFDTVAKEDIYEKKIKCVFLSPLQDSVHSIQEKSSNGYDKFASTRSSQTHDYNTDSTTKPVVDSNFSSQEDSTLISKALENAETSTNLAIQLVEAKATIKKLKDHLRESELRHRSSETFDKKEKAVAEKIAITKTIRSVPIHICIALCLAAFFLAYFAF</sequence>
<dbReference type="GO" id="GO:0005789">
    <property type="term" value="C:endoplasmic reticulum membrane"/>
    <property type="evidence" value="ECO:0007669"/>
    <property type="project" value="InterPro"/>
</dbReference>
<dbReference type="Gene3D" id="2.60.40.10">
    <property type="entry name" value="Immunoglobulins"/>
    <property type="match status" value="1"/>
</dbReference>
<reference evidence="9" key="1">
    <citation type="submission" date="2020-06" db="EMBL/GenBank/DDBJ databases">
        <title>Genomes of multiple members of Pneumocystis genus reveal paths to human pathogen Pneumocystis jirovecii.</title>
        <authorList>
            <person name="Cisse O.H."/>
            <person name="Ma L."/>
            <person name="Dekker J."/>
            <person name="Khil P."/>
            <person name="Jo J."/>
            <person name="Brenchley J."/>
            <person name="Blair R."/>
            <person name="Pahar B."/>
            <person name="Chabe M."/>
            <person name="Van Rompay K.A."/>
            <person name="Keesler R."/>
            <person name="Sukura A."/>
            <person name="Hirsch V."/>
            <person name="Kutty G."/>
            <person name="Liu Y."/>
            <person name="Peng L."/>
            <person name="Chen J."/>
            <person name="Song J."/>
            <person name="Weissenbacher-Lang C."/>
            <person name="Xu J."/>
            <person name="Upham N.S."/>
            <person name="Stajich J.E."/>
            <person name="Cuomo C.A."/>
            <person name="Cushion M.T."/>
            <person name="Kovacs J.A."/>
        </authorList>
    </citation>
    <scope>NUCLEOTIDE SEQUENCE</scope>
    <source>
        <strain evidence="9">2A</strain>
    </source>
</reference>
<evidence type="ECO:0000313" key="9">
    <source>
        <dbReference type="EMBL" id="QSL66347.1"/>
    </source>
</evidence>
<organism evidence="9 10">
    <name type="scientific">Pneumocystis wakefieldiae</name>
    <dbReference type="NCBI Taxonomy" id="38082"/>
    <lineage>
        <taxon>Eukaryota</taxon>
        <taxon>Fungi</taxon>
        <taxon>Dikarya</taxon>
        <taxon>Ascomycota</taxon>
        <taxon>Taphrinomycotina</taxon>
        <taxon>Pneumocystomycetes</taxon>
        <taxon>Pneumocystaceae</taxon>
        <taxon>Pneumocystis</taxon>
    </lineage>
</organism>
<feature type="region of interest" description="Disordered" evidence="6">
    <location>
        <begin position="160"/>
        <end position="188"/>
    </location>
</feature>
<keyword evidence="10" id="KW-1185">Reference proteome</keyword>
<keyword evidence="5 7" id="KW-0472">Membrane</keyword>
<comment type="similarity">
    <text evidence="2">Belongs to the VAMP-associated protein (VAP) (TC 9.B.17) family.</text>
</comment>
<accession>A0A899GCN0</accession>
<dbReference type="InterPro" id="IPR000535">
    <property type="entry name" value="MSP_dom"/>
</dbReference>
<dbReference type="PANTHER" id="PTHR10809:SF6">
    <property type="entry name" value="AT11025P-RELATED"/>
    <property type="match status" value="1"/>
</dbReference>
<dbReference type="GO" id="GO:0005886">
    <property type="term" value="C:plasma membrane"/>
    <property type="evidence" value="ECO:0007669"/>
    <property type="project" value="TreeGrafter"/>
</dbReference>
<dbReference type="SUPFAM" id="SSF49354">
    <property type="entry name" value="PapD-like"/>
    <property type="match status" value="1"/>
</dbReference>
<dbReference type="PROSITE" id="PS50202">
    <property type="entry name" value="MSP"/>
    <property type="match status" value="1"/>
</dbReference>
<evidence type="ECO:0000256" key="6">
    <source>
        <dbReference type="SAM" id="MobiDB-lite"/>
    </source>
</evidence>
<keyword evidence="4 7" id="KW-1133">Transmembrane helix</keyword>
<dbReference type="GO" id="GO:0090158">
    <property type="term" value="P:endoplasmic reticulum membrane organization"/>
    <property type="evidence" value="ECO:0007669"/>
    <property type="project" value="TreeGrafter"/>
</dbReference>
<dbReference type="InterPro" id="IPR008962">
    <property type="entry name" value="PapD-like_sf"/>
</dbReference>
<dbReference type="InterPro" id="IPR013783">
    <property type="entry name" value="Ig-like_fold"/>
</dbReference>
<dbReference type="Pfam" id="PF00635">
    <property type="entry name" value="Motile_Sperm"/>
    <property type="match status" value="1"/>
</dbReference>
<dbReference type="InterPro" id="IPR016763">
    <property type="entry name" value="VAP"/>
</dbReference>
<evidence type="ECO:0000256" key="1">
    <source>
        <dbReference type="ARBA" id="ARBA00004211"/>
    </source>
</evidence>
<keyword evidence="3 7" id="KW-0812">Transmembrane</keyword>
<evidence type="ECO:0000259" key="8">
    <source>
        <dbReference type="PROSITE" id="PS50202"/>
    </source>
</evidence>
<comment type="subcellular location">
    <subcellularLocation>
        <location evidence="1">Membrane</location>
        <topology evidence="1">Single-pass type IV membrane protein</topology>
    </subcellularLocation>
</comment>
<dbReference type="GO" id="GO:0033149">
    <property type="term" value="F:FFAT motif binding"/>
    <property type="evidence" value="ECO:0007669"/>
    <property type="project" value="TreeGrafter"/>
</dbReference>
<evidence type="ECO:0000256" key="7">
    <source>
        <dbReference type="SAM" id="Phobius"/>
    </source>
</evidence>
<evidence type="ECO:0000256" key="2">
    <source>
        <dbReference type="ARBA" id="ARBA00008932"/>
    </source>
</evidence>
<dbReference type="EMBL" id="CP054542">
    <property type="protein sequence ID" value="QSL66347.1"/>
    <property type="molecule type" value="Genomic_DNA"/>
</dbReference>
<dbReference type="PANTHER" id="PTHR10809">
    <property type="entry name" value="VESICLE-ASSOCIATED MEMBRANE PROTEIN-ASSOCIATED PROTEIN"/>
    <property type="match status" value="1"/>
</dbReference>
<dbReference type="AlphaFoldDB" id="A0A899GCN0"/>
<dbReference type="OrthoDB" id="264603at2759"/>
<dbReference type="GO" id="GO:0061817">
    <property type="term" value="P:endoplasmic reticulum-plasma membrane tethering"/>
    <property type="evidence" value="ECO:0007669"/>
    <property type="project" value="TreeGrafter"/>
</dbReference>
<evidence type="ECO:0000256" key="3">
    <source>
        <dbReference type="ARBA" id="ARBA00022692"/>
    </source>
</evidence>
<evidence type="ECO:0000256" key="5">
    <source>
        <dbReference type="ARBA" id="ARBA00023136"/>
    </source>
</evidence>
<feature type="transmembrane region" description="Helical" evidence="7">
    <location>
        <begin position="262"/>
        <end position="281"/>
    </location>
</feature>
<name>A0A899GCN0_9ASCO</name>
<feature type="domain" description="MSP" evidence="8">
    <location>
        <begin position="20"/>
        <end position="143"/>
    </location>
</feature>